<dbReference type="EMBL" id="ALNK01000021">
    <property type="protein sequence ID" value="EJU22531.1"/>
    <property type="molecule type" value="Genomic_DNA"/>
</dbReference>
<protein>
    <submittedName>
        <fullName evidence="1">DNA-binding helix-turn-helix protein</fullName>
    </submittedName>
</protein>
<dbReference type="AlphaFoldDB" id="J4WA46"/>
<dbReference type="Proteomes" id="UP000005244">
    <property type="component" value="Unassembled WGS sequence"/>
</dbReference>
<dbReference type="Pfam" id="PF13730">
    <property type="entry name" value="HTH_36"/>
    <property type="match status" value="1"/>
</dbReference>
<gene>
    <name evidence="1" type="ORF">HMPREF1143_1725</name>
</gene>
<name>J4WA46_9FIRM</name>
<sequence>MNEQINRSYYAVIPANVRYDKNIPANAKLLYGEITALANDKGYCWASNSYFAELYEVSKETISRWISKLEKSGYVNVQIIYKNNTKEIIERRIYINGIPQIVSEKTFVQSDDKINTSNQNNQDAIDENINTPIDENVKDNNTVFNNTINNKKEKYKKEKNKTSVDTKTDFDNLIDEYTKNDKLKDTIYEFIKMRKTVKKTLTTKALELLLNRLNHIANDDISKIKVLEQSIEHCWLTVYECKEIKGNTKDNKTDENRKQTVNLNTTWKPKEYTQEELNEMGII</sequence>
<dbReference type="RefSeq" id="WP_009530991.1">
    <property type="nucleotide sequence ID" value="NZ_ALNK01000021.1"/>
</dbReference>
<comment type="caution">
    <text evidence="1">The sequence shown here is derived from an EMBL/GenBank/DDBJ whole genome shotgun (WGS) entry which is preliminary data.</text>
</comment>
<accession>J4WA46</accession>
<dbReference type="PATRIC" id="fig|796941.3.peg.1147"/>
<dbReference type="GO" id="GO:0003677">
    <property type="term" value="F:DNA binding"/>
    <property type="evidence" value="ECO:0007669"/>
    <property type="project" value="UniProtKB-KW"/>
</dbReference>
<organism evidence="1 2">
    <name type="scientific">Peptoanaerobacter stomatis</name>
    <dbReference type="NCBI Taxonomy" id="796937"/>
    <lineage>
        <taxon>Bacteria</taxon>
        <taxon>Bacillati</taxon>
        <taxon>Bacillota</taxon>
        <taxon>Clostridia</taxon>
        <taxon>Peptostreptococcales</taxon>
        <taxon>Filifactoraceae</taxon>
        <taxon>Peptoanaerobacter</taxon>
    </lineage>
</organism>
<dbReference type="InterPro" id="IPR036388">
    <property type="entry name" value="WH-like_DNA-bd_sf"/>
</dbReference>
<reference evidence="1 2" key="1">
    <citation type="submission" date="2012-07" db="EMBL/GenBank/DDBJ databases">
        <authorList>
            <person name="Durkin A.S."/>
            <person name="McCorrison J."/>
            <person name="Torralba M."/>
            <person name="Gillis M."/>
            <person name="Methe B."/>
            <person name="Sutton G."/>
            <person name="Nelson K.E."/>
        </authorList>
    </citation>
    <scope>NUCLEOTIDE SEQUENCE [LARGE SCALE GENOMIC DNA]</scope>
    <source>
        <strain evidence="1 2">OBRC8</strain>
    </source>
</reference>
<evidence type="ECO:0000313" key="2">
    <source>
        <dbReference type="Proteomes" id="UP000005244"/>
    </source>
</evidence>
<dbReference type="Gene3D" id="1.10.10.10">
    <property type="entry name" value="Winged helix-like DNA-binding domain superfamily/Winged helix DNA-binding domain"/>
    <property type="match status" value="1"/>
</dbReference>
<proteinExistence type="predicted"/>
<keyword evidence="1" id="KW-0238">DNA-binding</keyword>
<evidence type="ECO:0000313" key="1">
    <source>
        <dbReference type="EMBL" id="EJU22531.1"/>
    </source>
</evidence>
<keyword evidence="2" id="KW-1185">Reference proteome</keyword>